<proteinExistence type="predicted"/>
<name>A0A256F0J0_9HYPH</name>
<keyword evidence="2" id="KW-1185">Reference proteome</keyword>
<accession>A0A256F0J0</accession>
<protein>
    <submittedName>
        <fullName evidence="1">Uncharacterized protein</fullName>
    </submittedName>
</protein>
<sequence>MFSTFRAHHKNLEASLKFQYASFMPEERKACFKQKPRHHF</sequence>
<dbReference type="EMBL" id="NNRK01000035">
    <property type="protein sequence ID" value="OYR08196.1"/>
    <property type="molecule type" value="Genomic_DNA"/>
</dbReference>
<organism evidence="1 2">
    <name type="scientific">Brucella rhizosphaerae</name>
    <dbReference type="NCBI Taxonomy" id="571254"/>
    <lineage>
        <taxon>Bacteria</taxon>
        <taxon>Pseudomonadati</taxon>
        <taxon>Pseudomonadota</taxon>
        <taxon>Alphaproteobacteria</taxon>
        <taxon>Hyphomicrobiales</taxon>
        <taxon>Brucellaceae</taxon>
        <taxon>Brucella/Ochrobactrum group</taxon>
        <taxon>Brucella</taxon>
    </lineage>
</organism>
<comment type="caution">
    <text evidence="1">The sequence shown here is derived from an EMBL/GenBank/DDBJ whole genome shotgun (WGS) entry which is preliminary data.</text>
</comment>
<evidence type="ECO:0000313" key="2">
    <source>
        <dbReference type="Proteomes" id="UP000216345"/>
    </source>
</evidence>
<gene>
    <name evidence="1" type="ORF">CEV32_2909</name>
</gene>
<dbReference type="AlphaFoldDB" id="A0A256F0J0"/>
<dbReference type="Proteomes" id="UP000216345">
    <property type="component" value="Unassembled WGS sequence"/>
</dbReference>
<evidence type="ECO:0000313" key="1">
    <source>
        <dbReference type="EMBL" id="OYR08196.1"/>
    </source>
</evidence>
<reference evidence="1 2" key="1">
    <citation type="submission" date="2017-07" db="EMBL/GenBank/DDBJ databases">
        <title>Phylogenetic study on the rhizospheric bacterium Ochrobactrum sp. A44.</title>
        <authorList>
            <person name="Krzyzanowska D.M."/>
            <person name="Ossowicki A."/>
            <person name="Rajewska M."/>
            <person name="Maciag T."/>
            <person name="Kaczynski Z."/>
            <person name="Czerwicka M."/>
            <person name="Jafra S."/>
        </authorList>
    </citation>
    <scope>NUCLEOTIDE SEQUENCE [LARGE SCALE GENOMIC DNA]</scope>
    <source>
        <strain evidence="1 2">PR17</strain>
    </source>
</reference>